<protein>
    <submittedName>
        <fullName evidence="1">Cysteine synthase</fullName>
    </submittedName>
</protein>
<dbReference type="InterPro" id="IPR036052">
    <property type="entry name" value="TrpB-like_PALP_sf"/>
</dbReference>
<organism evidence="1 2">
    <name type="scientific">Psychromicrobium silvestre</name>
    <dbReference type="NCBI Taxonomy" id="1645614"/>
    <lineage>
        <taxon>Bacteria</taxon>
        <taxon>Bacillati</taxon>
        <taxon>Actinomycetota</taxon>
        <taxon>Actinomycetes</taxon>
        <taxon>Micrococcales</taxon>
        <taxon>Micrococcaceae</taxon>
        <taxon>Psychromicrobium</taxon>
    </lineage>
</organism>
<dbReference type="AlphaFoldDB" id="A0A7Y9S757"/>
<keyword evidence="2" id="KW-1185">Reference proteome</keyword>
<proteinExistence type="predicted"/>
<evidence type="ECO:0000313" key="1">
    <source>
        <dbReference type="EMBL" id="NYE95390.1"/>
    </source>
</evidence>
<name>A0A7Y9S757_9MICC</name>
<dbReference type="EMBL" id="JACBYQ010000002">
    <property type="protein sequence ID" value="NYE95390.1"/>
    <property type="molecule type" value="Genomic_DNA"/>
</dbReference>
<dbReference type="Proteomes" id="UP000521748">
    <property type="component" value="Unassembled WGS sequence"/>
</dbReference>
<dbReference type="SUPFAM" id="SSF53686">
    <property type="entry name" value="Tryptophan synthase beta subunit-like PLP-dependent enzymes"/>
    <property type="match status" value="1"/>
</dbReference>
<evidence type="ECO:0000313" key="2">
    <source>
        <dbReference type="Proteomes" id="UP000521748"/>
    </source>
</evidence>
<gene>
    <name evidence="1" type="ORF">FHU41_001640</name>
</gene>
<accession>A0A7Y9S757</accession>
<reference evidence="1 2" key="1">
    <citation type="submission" date="2020-07" db="EMBL/GenBank/DDBJ databases">
        <title>Sequencing the genomes of 1000 actinobacteria strains.</title>
        <authorList>
            <person name="Klenk H.-P."/>
        </authorList>
    </citation>
    <scope>NUCLEOTIDE SEQUENCE [LARGE SCALE GENOMIC DNA]</scope>
    <source>
        <strain evidence="1 2">DSM 102047</strain>
    </source>
</reference>
<dbReference type="GO" id="GO:1901605">
    <property type="term" value="P:alpha-amino acid metabolic process"/>
    <property type="evidence" value="ECO:0007669"/>
    <property type="project" value="UniProtKB-ARBA"/>
</dbReference>
<sequence length="34" mass="3600">MKYANSVLDLIGNTPLVKLNKVTEGIQATVLAKG</sequence>
<dbReference type="Gene3D" id="3.40.50.1100">
    <property type="match status" value="1"/>
</dbReference>
<comment type="caution">
    <text evidence="1">The sequence shown here is derived from an EMBL/GenBank/DDBJ whole genome shotgun (WGS) entry which is preliminary data.</text>
</comment>